<proteinExistence type="predicted"/>
<gene>
    <name evidence="1" type="ORF">CSOL1703_00015993</name>
</gene>
<dbReference type="AlphaFoldDB" id="A0A9P0EG55"/>
<name>A0A9P0EG55_9HYPO</name>
<organism evidence="1 2">
    <name type="scientific">Clonostachys solani</name>
    <dbReference type="NCBI Taxonomy" id="160281"/>
    <lineage>
        <taxon>Eukaryota</taxon>
        <taxon>Fungi</taxon>
        <taxon>Dikarya</taxon>
        <taxon>Ascomycota</taxon>
        <taxon>Pezizomycotina</taxon>
        <taxon>Sordariomycetes</taxon>
        <taxon>Hypocreomycetidae</taxon>
        <taxon>Hypocreales</taxon>
        <taxon>Bionectriaceae</taxon>
        <taxon>Clonostachys</taxon>
    </lineage>
</organism>
<keyword evidence="2" id="KW-1185">Reference proteome</keyword>
<accession>A0A9P0EG55</accession>
<evidence type="ECO:0000313" key="2">
    <source>
        <dbReference type="Proteomes" id="UP000775872"/>
    </source>
</evidence>
<dbReference type="PANTHER" id="PTHR37576:SF2">
    <property type="entry name" value="DEFECT AT LOW TEMPERATURE PROTEIN 1"/>
    <property type="match status" value="1"/>
</dbReference>
<dbReference type="PANTHER" id="PTHR37576">
    <property type="entry name" value="DEFECT AT LOW TEMPERATURE PROTEIN 1"/>
    <property type="match status" value="1"/>
</dbReference>
<reference evidence="1" key="1">
    <citation type="submission" date="2021-10" db="EMBL/GenBank/DDBJ databases">
        <authorList>
            <person name="Piombo E."/>
        </authorList>
    </citation>
    <scope>NUCLEOTIDE SEQUENCE</scope>
</reference>
<dbReference type="Proteomes" id="UP000775872">
    <property type="component" value="Unassembled WGS sequence"/>
</dbReference>
<protein>
    <submittedName>
        <fullName evidence="1">Uncharacterized protein</fullName>
    </submittedName>
</protein>
<evidence type="ECO:0000313" key="1">
    <source>
        <dbReference type="EMBL" id="CAH0051096.1"/>
    </source>
</evidence>
<comment type="caution">
    <text evidence="1">The sequence shown here is derived from an EMBL/GenBank/DDBJ whole genome shotgun (WGS) entry which is preliminary data.</text>
</comment>
<dbReference type="OrthoDB" id="5357734at2759"/>
<sequence>MVTLSNSMMRAAFSVGAEVFWWSSLVPQSGTTLGELHYIWDLAYNSLSTITNFESFQPLIRLSNMLVIAIAVNGPLLQRAIRVELDTRTSFQEQTLEIRREPMWDLTAKTQGLNGYVFSIVPYQDEFAEAVLEQRQREPIQLPTPACPLDATCMTSVVVAGFTRQCSDSEETTRGLLSLPSASAIIFQTSGSDPSVSAHECSQTGGYSNRTQSKMDSGMCVSLTTYFQLHFENPSHRLMSPSPGELPWKAPDLPPGRAKYTSYVRTKTSVDTVAVRNCNFSTSFIELPIRISNGTTVTMLSAESPIGLSSTNGIESIPHPLNDTGELDYLFTGGFVQALSDMYSGYIVYNSIDPGHMVHGSGPRQFINQSSIVPIRNKGLPSPEPNSAEFHFPSNGYDFSCFDPLNDFVTSLNELSLRYAIKSVSDKGLRATEIGGLMRFFQHNQSYFDSLNLRPKAVPLLGTIISPTQVASMTVSKAIPVYRLFGFTVYCLAAHGMEKAGADRIIVAA</sequence>
<dbReference type="EMBL" id="CABFOC020000039">
    <property type="protein sequence ID" value="CAH0051096.1"/>
    <property type="molecule type" value="Genomic_DNA"/>
</dbReference>